<dbReference type="InterPro" id="IPR007313">
    <property type="entry name" value="FxsA"/>
</dbReference>
<sequence length="159" mass="16913">MLLVLFLAVVAEITVMVTVGNLVGILPTILLLIAATVLGVALLRREGVKTIGALQAAITARRPPEREILDGVLVAAAGVLVILPGFISDILAILLLLPPTRAIVRRRLVRRAEVAVANRERRTIIVDSVVVDPDANHHGSSDSGSNPTIFLPESRRGTD</sequence>
<dbReference type="PANTHER" id="PTHR35335">
    <property type="entry name" value="UPF0716 PROTEIN FXSA"/>
    <property type="match status" value="1"/>
</dbReference>
<keyword evidence="2" id="KW-0812">Transmembrane</keyword>
<reference evidence="3 4" key="1">
    <citation type="submission" date="2020-06" db="EMBL/GenBank/DDBJ databases">
        <title>Actinokineospora xiongansis sp. nov., isolated from soil of Baiyangdian.</title>
        <authorList>
            <person name="Zhang X."/>
        </authorList>
    </citation>
    <scope>NUCLEOTIDE SEQUENCE [LARGE SCALE GENOMIC DNA]</scope>
    <source>
        <strain evidence="3 4">HBU206404</strain>
    </source>
</reference>
<dbReference type="Pfam" id="PF04186">
    <property type="entry name" value="FxsA"/>
    <property type="match status" value="1"/>
</dbReference>
<feature type="transmembrane region" description="Helical" evidence="2">
    <location>
        <begin position="21"/>
        <end position="43"/>
    </location>
</feature>
<evidence type="ECO:0000313" key="3">
    <source>
        <dbReference type="EMBL" id="MBC6447885.1"/>
    </source>
</evidence>
<feature type="region of interest" description="Disordered" evidence="1">
    <location>
        <begin position="136"/>
        <end position="159"/>
    </location>
</feature>
<organism evidence="3 4">
    <name type="scientific">Actinokineospora xionganensis</name>
    <dbReference type="NCBI Taxonomy" id="2684470"/>
    <lineage>
        <taxon>Bacteria</taxon>
        <taxon>Bacillati</taxon>
        <taxon>Actinomycetota</taxon>
        <taxon>Actinomycetes</taxon>
        <taxon>Pseudonocardiales</taxon>
        <taxon>Pseudonocardiaceae</taxon>
        <taxon>Actinokineospora</taxon>
    </lineage>
</organism>
<dbReference type="NCBIfam" id="NF008528">
    <property type="entry name" value="PRK11463.1-2"/>
    <property type="match status" value="1"/>
</dbReference>
<keyword evidence="4" id="KW-1185">Reference proteome</keyword>
<dbReference type="Proteomes" id="UP000734823">
    <property type="component" value="Unassembled WGS sequence"/>
</dbReference>
<name>A0ABR7L5C0_9PSEU</name>
<evidence type="ECO:0000256" key="2">
    <source>
        <dbReference type="SAM" id="Phobius"/>
    </source>
</evidence>
<gene>
    <name evidence="3" type="ORF">GPZ80_11955</name>
</gene>
<evidence type="ECO:0000313" key="4">
    <source>
        <dbReference type="Proteomes" id="UP000734823"/>
    </source>
</evidence>
<dbReference type="PANTHER" id="PTHR35335:SF1">
    <property type="entry name" value="UPF0716 PROTEIN FXSA"/>
    <property type="match status" value="1"/>
</dbReference>
<proteinExistence type="predicted"/>
<evidence type="ECO:0000256" key="1">
    <source>
        <dbReference type="SAM" id="MobiDB-lite"/>
    </source>
</evidence>
<keyword evidence="2" id="KW-0472">Membrane</keyword>
<comment type="caution">
    <text evidence="3">The sequence shown here is derived from an EMBL/GenBank/DDBJ whole genome shotgun (WGS) entry which is preliminary data.</text>
</comment>
<keyword evidence="2" id="KW-1133">Transmembrane helix</keyword>
<dbReference type="EMBL" id="JABVED010000005">
    <property type="protein sequence ID" value="MBC6447885.1"/>
    <property type="molecule type" value="Genomic_DNA"/>
</dbReference>
<protein>
    <submittedName>
        <fullName evidence="3">FxsA family protein</fullName>
    </submittedName>
</protein>
<feature type="transmembrane region" description="Helical" evidence="2">
    <location>
        <begin position="71"/>
        <end position="97"/>
    </location>
</feature>
<accession>A0ABR7L5C0</accession>